<organism evidence="1 2">
    <name type="scientific">Mesorhizobium plurifarium</name>
    <dbReference type="NCBI Taxonomy" id="69974"/>
    <lineage>
        <taxon>Bacteria</taxon>
        <taxon>Pseudomonadati</taxon>
        <taxon>Pseudomonadota</taxon>
        <taxon>Alphaproteobacteria</taxon>
        <taxon>Hyphomicrobiales</taxon>
        <taxon>Phyllobacteriaceae</taxon>
        <taxon>Mesorhizobium</taxon>
    </lineage>
</organism>
<gene>
    <name evidence="1" type="ORF">MPLDJ20_90267</name>
</gene>
<name>A0A090GS09_MESPL</name>
<sequence length="86" mass="9571">MKCRAGGLKRQASIASSAGRRDPFFAAETILWHVIPEPKVGERKGDYRLSEDIMLRPGVGSKTRFRHNKIRLSHHLLAAAAALPRP</sequence>
<protein>
    <submittedName>
        <fullName evidence="1">Uncharacterized protein</fullName>
    </submittedName>
</protein>
<dbReference type="EMBL" id="CCNB01000046">
    <property type="protein sequence ID" value="CDX46895.1"/>
    <property type="molecule type" value="Genomic_DNA"/>
</dbReference>
<evidence type="ECO:0000313" key="2">
    <source>
        <dbReference type="Proteomes" id="UP000046373"/>
    </source>
</evidence>
<proteinExistence type="predicted"/>
<dbReference type="Proteomes" id="UP000046373">
    <property type="component" value="Unassembled WGS sequence"/>
</dbReference>
<evidence type="ECO:0000313" key="1">
    <source>
        <dbReference type="EMBL" id="CDX46895.1"/>
    </source>
</evidence>
<accession>A0A090GS09</accession>
<reference evidence="1 2" key="1">
    <citation type="submission" date="2014-08" db="EMBL/GenBank/DDBJ databases">
        <authorList>
            <person name="Moulin Lionel"/>
        </authorList>
    </citation>
    <scope>NUCLEOTIDE SEQUENCE [LARGE SCALE GENOMIC DNA]</scope>
</reference>
<dbReference type="AlphaFoldDB" id="A0A090GS09"/>